<reference evidence="5" key="2">
    <citation type="submission" date="2021-03" db="UniProtKB">
        <authorList>
            <consortium name="Ensembl"/>
        </authorList>
    </citation>
    <scope>IDENTIFICATION</scope>
</reference>
<dbReference type="PANTHER" id="PTHR12151:SF2">
    <property type="entry name" value="PROTEIN SCO2 HOMOLOG, MITOCHONDRIAL"/>
    <property type="match status" value="1"/>
</dbReference>
<keyword evidence="3" id="KW-0186">Copper</keyword>
<dbReference type="PANTHER" id="PTHR12151">
    <property type="entry name" value="ELECTRON TRANSPORT PROTIN SCO1/SENC FAMILY MEMBER"/>
    <property type="match status" value="1"/>
</dbReference>
<reference evidence="7" key="3">
    <citation type="submission" date="2025-04" db="UniProtKB">
        <authorList>
            <consortium name="RefSeq"/>
        </authorList>
    </citation>
    <scope>IDENTIFICATION</scope>
    <source>
        <strain evidence="7">Nigerian</strain>
        <tissue evidence="7">Liver and blood</tissue>
    </source>
</reference>
<feature type="binding site" evidence="3">
    <location>
        <position position="141"/>
    </location>
    <ligand>
        <name>Cu cation</name>
        <dbReference type="ChEBI" id="CHEBI:23378"/>
    </ligand>
</feature>
<comment type="similarity">
    <text evidence="2">Belongs to the SCO1/2 family.</text>
</comment>
<comment type="subcellular location">
    <subcellularLocation>
        <location evidence="1">Mitochondrion inner membrane</location>
        <topology evidence="1">Single-pass membrane protein</topology>
    </subcellularLocation>
</comment>
<sequence length="274" mass="30954">MMYMGVRCACHRTFSSFFTSGAVWNALSRGPPSIPRRVPPSKAFSISPCHYQKQQSDSRPPSVPLRARVAVSCIIGGAALGIWLYLRWEKQEQQKLQRIQQLQTLAVGQGDFSLVDHTGQPRTKSFLRDNWVLLYFGFTHCPDICPDELEKLSSAVSLLDKDPALPHVLPVFITVDPERDSVAALAKYVSDFHPRLLGLTGSTEQVKEVAKAYRVYYSTGPKDEDNDYIVDHTIMIYLLNPDGLFTDYYSRGKTDQEIADSVRRHMQTYTSIFG</sequence>
<evidence type="ECO:0000256" key="4">
    <source>
        <dbReference type="PIRSR" id="PIRSR603782-2"/>
    </source>
</evidence>
<keyword evidence="4" id="KW-1015">Disulfide bond</keyword>
<keyword evidence="6" id="KW-1185">Reference proteome</keyword>
<dbReference type="Gene3D" id="3.40.30.10">
    <property type="entry name" value="Glutaredoxin"/>
    <property type="match status" value="1"/>
</dbReference>
<keyword evidence="3" id="KW-0479">Metal-binding</keyword>
<dbReference type="CTD" id="9997"/>
<reference evidence="5" key="1">
    <citation type="journal article" date="2010" name="Science">
        <title>The genome of the Western clawed frog Xenopus tropicalis.</title>
        <authorList>
            <person name="Hellsten U."/>
            <person name="Harland R.M."/>
            <person name="Gilchrist M.J."/>
            <person name="Hendrix D."/>
            <person name="Jurka J."/>
            <person name="Kapitonov V."/>
            <person name="Ovcharenko I."/>
            <person name="Putnam N.H."/>
            <person name="Shu S."/>
            <person name="Taher L."/>
            <person name="Blitz I.L."/>
            <person name="Blumberg B."/>
            <person name="Dichmann D.S."/>
            <person name="Dubchak I."/>
            <person name="Amaya E."/>
            <person name="Detter J.C."/>
            <person name="Fletcher R."/>
            <person name="Gerhard D.S."/>
            <person name="Goodstein D."/>
            <person name="Graves T."/>
            <person name="Grigoriev I.V."/>
            <person name="Grimwood J."/>
            <person name="Kawashima T."/>
            <person name="Lindquist E."/>
            <person name="Lucas S.M."/>
            <person name="Mead P.E."/>
            <person name="Mitros T."/>
            <person name="Ogino H."/>
            <person name="Ohta Y."/>
            <person name="Poliakov A.V."/>
            <person name="Pollet N."/>
            <person name="Robert J."/>
            <person name="Salamov A."/>
            <person name="Sater A.K."/>
            <person name="Schmutz J."/>
            <person name="Terry A."/>
            <person name="Vize P.D."/>
            <person name="Warren W.C."/>
            <person name="Wells D."/>
            <person name="Wills A."/>
            <person name="Wilson R.K."/>
            <person name="Zimmerman L.B."/>
            <person name="Zorn A.M."/>
            <person name="Grainger R."/>
            <person name="Grammer T."/>
            <person name="Khokha M.K."/>
            <person name="Richardson P.M."/>
            <person name="Rokhsar D.S."/>
        </authorList>
    </citation>
    <scope>NUCLEOTIDE SEQUENCE [LARGE SCALE GENOMIC DNA]</scope>
    <source>
        <strain evidence="5">Nigerian</strain>
    </source>
</reference>
<dbReference type="GO" id="GO:0008535">
    <property type="term" value="P:respiratory chain complex IV assembly"/>
    <property type="evidence" value="ECO:0007669"/>
    <property type="project" value="UniProtKB-ARBA"/>
</dbReference>
<evidence type="ECO:0000313" key="5">
    <source>
        <dbReference type="Ensembl" id="ENSXETP00000102999"/>
    </source>
</evidence>
<feature type="binding site" evidence="3">
    <location>
        <position position="145"/>
    </location>
    <ligand>
        <name>Cu cation</name>
        <dbReference type="ChEBI" id="CHEBI:23378"/>
    </ligand>
</feature>
<dbReference type="AlphaFoldDB" id="A0A803J599"/>
<protein>
    <submittedName>
        <fullName evidence="7">Protein SCO2 homolog, mitochondrial isoform X1</fullName>
    </submittedName>
    <submittedName>
        <fullName evidence="5">Synthesis of cytochrome C oxidase 2</fullName>
    </submittedName>
</protein>
<gene>
    <name evidence="5 7 8" type="primary">sco2</name>
</gene>
<dbReference type="GeneTree" id="ENSGT00390000004323"/>
<dbReference type="Xenbase" id="XB-GENE-940694">
    <property type="gene designation" value="sco2"/>
</dbReference>
<accession>A0A803J599</accession>
<evidence type="ECO:0000256" key="3">
    <source>
        <dbReference type="PIRSR" id="PIRSR603782-1"/>
    </source>
</evidence>
<dbReference type="SUPFAM" id="SSF52833">
    <property type="entry name" value="Thioredoxin-like"/>
    <property type="match status" value="1"/>
</dbReference>
<dbReference type="GO" id="GO:0046872">
    <property type="term" value="F:metal ion binding"/>
    <property type="evidence" value="ECO:0007669"/>
    <property type="project" value="UniProtKB-KW"/>
</dbReference>
<dbReference type="InterPro" id="IPR036249">
    <property type="entry name" value="Thioredoxin-like_sf"/>
</dbReference>
<dbReference type="GeneID" id="100497895"/>
<evidence type="ECO:0000313" key="7">
    <source>
        <dbReference type="RefSeq" id="XP_017945169.1"/>
    </source>
</evidence>
<feature type="binding site" evidence="3">
    <location>
        <position position="232"/>
    </location>
    <ligand>
        <name>Cu cation</name>
        <dbReference type="ChEBI" id="CHEBI:23378"/>
    </ligand>
</feature>
<evidence type="ECO:0000313" key="8">
    <source>
        <dbReference type="Xenbase" id="XB-GENE-940694"/>
    </source>
</evidence>
<dbReference type="OMA" id="YYNRMKS"/>
<feature type="disulfide bond" description="Redox-active" evidence="4">
    <location>
        <begin position="141"/>
        <end position="145"/>
    </location>
</feature>
<dbReference type="AGR" id="Xenbase:XB-GENE-940694"/>
<proteinExistence type="inferred from homology"/>
<dbReference type="Proteomes" id="UP000008143">
    <property type="component" value="Chromosome 4"/>
</dbReference>
<evidence type="ECO:0000256" key="2">
    <source>
        <dbReference type="ARBA" id="ARBA00010996"/>
    </source>
</evidence>
<dbReference type="OrthoDB" id="76676at2759"/>
<dbReference type="Pfam" id="PF02630">
    <property type="entry name" value="SCO1-SenC"/>
    <property type="match status" value="1"/>
</dbReference>
<evidence type="ECO:0000313" key="6">
    <source>
        <dbReference type="Proteomes" id="UP000008143"/>
    </source>
</evidence>
<organism evidence="5">
    <name type="scientific">Xenopus tropicalis</name>
    <name type="common">Western clawed frog</name>
    <name type="synonym">Silurana tropicalis</name>
    <dbReference type="NCBI Taxonomy" id="8364"/>
    <lineage>
        <taxon>Eukaryota</taxon>
        <taxon>Metazoa</taxon>
        <taxon>Chordata</taxon>
        <taxon>Craniata</taxon>
        <taxon>Vertebrata</taxon>
        <taxon>Euteleostomi</taxon>
        <taxon>Amphibia</taxon>
        <taxon>Batrachia</taxon>
        <taxon>Anura</taxon>
        <taxon>Pipoidea</taxon>
        <taxon>Pipidae</taxon>
        <taxon>Xenopodinae</taxon>
        <taxon>Xenopus</taxon>
        <taxon>Silurana</taxon>
    </lineage>
</organism>
<dbReference type="GO" id="GO:0005743">
    <property type="term" value="C:mitochondrial inner membrane"/>
    <property type="evidence" value="ECO:0007669"/>
    <property type="project" value="UniProtKB-SubCell"/>
</dbReference>
<dbReference type="FunFam" id="3.40.30.10:FF:000013">
    <property type="entry name" value="Blast:Protein SCO1 homolog, mitochondrial"/>
    <property type="match status" value="1"/>
</dbReference>
<dbReference type="CDD" id="cd02968">
    <property type="entry name" value="SCO"/>
    <property type="match status" value="1"/>
</dbReference>
<dbReference type="Ensembl" id="ENSXETT00000120942">
    <property type="protein sequence ID" value="ENSXETP00000102999"/>
    <property type="gene ID" value="ENSXETG00000042880"/>
</dbReference>
<evidence type="ECO:0000256" key="1">
    <source>
        <dbReference type="ARBA" id="ARBA00004434"/>
    </source>
</evidence>
<dbReference type="RefSeq" id="XP_017945169.1">
    <property type="nucleotide sequence ID" value="XM_018089680.2"/>
</dbReference>
<dbReference type="InterPro" id="IPR003782">
    <property type="entry name" value="SCO1/SenC"/>
</dbReference>
<name>A0A803J599_XENTR</name>